<feature type="transmembrane region" description="Helical" evidence="1">
    <location>
        <begin position="63"/>
        <end position="80"/>
    </location>
</feature>
<dbReference type="AlphaFoldDB" id="A0A6J6CZK5"/>
<evidence type="ECO:0000313" key="3">
    <source>
        <dbReference type="EMBL" id="CAB4996931.1"/>
    </source>
</evidence>
<name>A0A6J6CZK5_9ZZZZ</name>
<sequence length="109" mass="12225">MPLSDDEQRILREIEEQLQTDEKFANAVSSAGLYKHSARTVWRSSVGMLLALIAVVGTLQIHYLVAFAAFVVMLGFAVSIERQLRMIGRAGVQDLAQNIRRPRVKFPRG</sequence>
<keyword evidence="1" id="KW-1133">Transmembrane helix</keyword>
<organism evidence="2">
    <name type="scientific">freshwater metagenome</name>
    <dbReference type="NCBI Taxonomy" id="449393"/>
    <lineage>
        <taxon>unclassified sequences</taxon>
        <taxon>metagenomes</taxon>
        <taxon>ecological metagenomes</taxon>
    </lineage>
</organism>
<protein>
    <submittedName>
        <fullName evidence="2">Unannotated protein</fullName>
    </submittedName>
</protein>
<reference evidence="2" key="1">
    <citation type="submission" date="2020-05" db="EMBL/GenBank/DDBJ databases">
        <authorList>
            <person name="Chiriac C."/>
            <person name="Salcher M."/>
            <person name="Ghai R."/>
            <person name="Kavagutti S V."/>
        </authorList>
    </citation>
    <scope>NUCLEOTIDE SEQUENCE</scope>
</reference>
<dbReference type="EMBL" id="CAFBPC010000010">
    <property type="protein sequence ID" value="CAB4996931.1"/>
    <property type="molecule type" value="Genomic_DNA"/>
</dbReference>
<gene>
    <name evidence="2" type="ORF">UFOPK1619_00118</name>
    <name evidence="3" type="ORF">UFOPK4057_00088</name>
</gene>
<dbReference type="InterPro" id="IPR021401">
    <property type="entry name" value="DUF3040"/>
</dbReference>
<keyword evidence="1" id="KW-0812">Transmembrane</keyword>
<dbReference type="EMBL" id="CAEZTI010000011">
    <property type="protein sequence ID" value="CAB4556937.1"/>
    <property type="molecule type" value="Genomic_DNA"/>
</dbReference>
<keyword evidence="1" id="KW-0472">Membrane</keyword>
<evidence type="ECO:0000313" key="2">
    <source>
        <dbReference type="EMBL" id="CAB4556937.1"/>
    </source>
</evidence>
<dbReference type="Pfam" id="PF11239">
    <property type="entry name" value="DUF3040"/>
    <property type="match status" value="1"/>
</dbReference>
<evidence type="ECO:0000256" key="1">
    <source>
        <dbReference type="SAM" id="Phobius"/>
    </source>
</evidence>
<accession>A0A6J6CZK5</accession>
<proteinExistence type="predicted"/>